<dbReference type="InterPro" id="IPR019238">
    <property type="entry name" value="AbiEi_2"/>
</dbReference>
<proteinExistence type="predicted"/>
<gene>
    <name evidence="1" type="ORF">G3T16_15140</name>
</gene>
<evidence type="ECO:0000313" key="1">
    <source>
        <dbReference type="EMBL" id="QIB66532.1"/>
    </source>
</evidence>
<name>A0A6C0U2Y8_9GAMM</name>
<dbReference type="Pfam" id="PF09952">
    <property type="entry name" value="AbiEi_2"/>
    <property type="match status" value="1"/>
</dbReference>
<accession>A0A6C0U2Y8</accession>
<dbReference type="KEGG" id="kim:G3T16_15140"/>
<protein>
    <submittedName>
        <fullName evidence="1">Uncharacterized protein</fullName>
    </submittedName>
</protein>
<keyword evidence="2" id="KW-1185">Reference proteome</keyword>
<dbReference type="Proteomes" id="UP000477680">
    <property type="component" value="Chromosome"/>
</dbReference>
<sequence>MVYIGKVRTSYFLKHAQLKTAKPDKRMGLKLDLIKPFWKQKTETIRSRLVHPLIVYADLVATGHPRNLDPAKRLREKHLR</sequence>
<reference evidence="1 2" key="1">
    <citation type="submission" date="2020-02" db="EMBL/GenBank/DDBJ databases">
        <title>Genome sequencing for Kineobactrum sp. M2.</title>
        <authorList>
            <person name="Park S.-J."/>
        </authorList>
    </citation>
    <scope>NUCLEOTIDE SEQUENCE [LARGE SCALE GENOMIC DNA]</scope>
    <source>
        <strain evidence="1 2">M2</strain>
    </source>
</reference>
<dbReference type="EMBL" id="CP048711">
    <property type="protein sequence ID" value="QIB66532.1"/>
    <property type="molecule type" value="Genomic_DNA"/>
</dbReference>
<organism evidence="1 2">
    <name type="scientific">Kineobactrum salinum</name>
    <dbReference type="NCBI Taxonomy" id="2708301"/>
    <lineage>
        <taxon>Bacteria</taxon>
        <taxon>Pseudomonadati</taxon>
        <taxon>Pseudomonadota</taxon>
        <taxon>Gammaproteobacteria</taxon>
        <taxon>Cellvibrionales</taxon>
        <taxon>Halieaceae</taxon>
        <taxon>Kineobactrum</taxon>
    </lineage>
</organism>
<evidence type="ECO:0000313" key="2">
    <source>
        <dbReference type="Proteomes" id="UP000477680"/>
    </source>
</evidence>
<dbReference type="AlphaFoldDB" id="A0A6C0U2Y8"/>